<evidence type="ECO:0000259" key="5">
    <source>
        <dbReference type="PROSITE" id="PS50110"/>
    </source>
</evidence>
<protein>
    <submittedName>
        <fullName evidence="6">Response regulator transcription factor</fullName>
    </submittedName>
</protein>
<dbReference type="CDD" id="cd17535">
    <property type="entry name" value="REC_NarL-like"/>
    <property type="match status" value="1"/>
</dbReference>
<evidence type="ECO:0000313" key="7">
    <source>
        <dbReference type="Proteomes" id="UP000326570"/>
    </source>
</evidence>
<dbReference type="InterPro" id="IPR011006">
    <property type="entry name" value="CheY-like_superfamily"/>
</dbReference>
<dbReference type="EMBL" id="VTWT01000007">
    <property type="protein sequence ID" value="KAA9331800.1"/>
    <property type="molecule type" value="Genomic_DNA"/>
</dbReference>
<dbReference type="SMART" id="SM00421">
    <property type="entry name" value="HTH_LUXR"/>
    <property type="match status" value="1"/>
</dbReference>
<dbReference type="GO" id="GO:0000160">
    <property type="term" value="P:phosphorelay signal transduction system"/>
    <property type="evidence" value="ECO:0007669"/>
    <property type="project" value="InterPro"/>
</dbReference>
<evidence type="ECO:0000256" key="1">
    <source>
        <dbReference type="ARBA" id="ARBA00022553"/>
    </source>
</evidence>
<dbReference type="Pfam" id="PF00072">
    <property type="entry name" value="Response_reg"/>
    <property type="match status" value="1"/>
</dbReference>
<dbReference type="PROSITE" id="PS50043">
    <property type="entry name" value="HTH_LUXR_2"/>
    <property type="match status" value="1"/>
</dbReference>
<dbReference type="InterPro" id="IPR001789">
    <property type="entry name" value="Sig_transdc_resp-reg_receiver"/>
</dbReference>
<gene>
    <name evidence="6" type="ORF">F0P94_13425</name>
</gene>
<dbReference type="InterPro" id="IPR058245">
    <property type="entry name" value="NreC/VraR/RcsB-like_REC"/>
</dbReference>
<evidence type="ECO:0000313" key="6">
    <source>
        <dbReference type="EMBL" id="KAA9331800.1"/>
    </source>
</evidence>
<sequence>MTTIGIIEDDAVIREGLRTYLNRLPDYRCVVVAGSVEHFLEAPLTDEPVKVLLLDIGLPGMSGLDGLKLLKQHLPHAKVIMSTGNDESTYIFRSFNAGANGYLFKKNLFAEVRNAIESVIDGHAYLSPIVTRKVLDFFNAPPTEQIEITARERQIVQCLVDGLSYKLIADRLDISLDTVRFHLKNLYKKLRVNSKSEVVSKALKSNLVS</sequence>
<dbReference type="GO" id="GO:0006355">
    <property type="term" value="P:regulation of DNA-templated transcription"/>
    <property type="evidence" value="ECO:0007669"/>
    <property type="project" value="InterPro"/>
</dbReference>
<dbReference type="SMART" id="SM00448">
    <property type="entry name" value="REC"/>
    <property type="match status" value="1"/>
</dbReference>
<dbReference type="InterPro" id="IPR039420">
    <property type="entry name" value="WalR-like"/>
</dbReference>
<accession>A0A5N1IUS3</accession>
<name>A0A5N1IUS3_9BACT</name>
<organism evidence="6 7">
    <name type="scientific">Adhaeribacter soli</name>
    <dbReference type="NCBI Taxonomy" id="2607655"/>
    <lineage>
        <taxon>Bacteria</taxon>
        <taxon>Pseudomonadati</taxon>
        <taxon>Bacteroidota</taxon>
        <taxon>Cytophagia</taxon>
        <taxon>Cytophagales</taxon>
        <taxon>Hymenobacteraceae</taxon>
        <taxon>Adhaeribacter</taxon>
    </lineage>
</organism>
<evidence type="ECO:0000256" key="2">
    <source>
        <dbReference type="ARBA" id="ARBA00023125"/>
    </source>
</evidence>
<feature type="modified residue" description="4-aspartylphosphate" evidence="3">
    <location>
        <position position="55"/>
    </location>
</feature>
<dbReference type="AlphaFoldDB" id="A0A5N1IUS3"/>
<keyword evidence="1 3" id="KW-0597">Phosphoprotein</keyword>
<dbReference type="Gene3D" id="3.40.50.2300">
    <property type="match status" value="1"/>
</dbReference>
<dbReference type="SUPFAM" id="SSF52172">
    <property type="entry name" value="CheY-like"/>
    <property type="match status" value="1"/>
</dbReference>
<dbReference type="RefSeq" id="WP_150904410.1">
    <property type="nucleotide sequence ID" value="NZ_VTWT01000007.1"/>
</dbReference>
<reference evidence="6 7" key="1">
    <citation type="submission" date="2019-09" db="EMBL/GenBank/DDBJ databases">
        <title>Genome sequence of Adhaeribacter sp. M2.</title>
        <authorList>
            <person name="Srinivasan S."/>
        </authorList>
    </citation>
    <scope>NUCLEOTIDE SEQUENCE [LARGE SCALE GENOMIC DNA]</scope>
    <source>
        <strain evidence="6 7">M2</strain>
    </source>
</reference>
<dbReference type="Pfam" id="PF00196">
    <property type="entry name" value="GerE"/>
    <property type="match status" value="1"/>
</dbReference>
<keyword evidence="7" id="KW-1185">Reference proteome</keyword>
<keyword evidence="2" id="KW-0238">DNA-binding</keyword>
<proteinExistence type="predicted"/>
<feature type="domain" description="HTH luxR-type" evidence="4">
    <location>
        <begin position="141"/>
        <end position="206"/>
    </location>
</feature>
<evidence type="ECO:0000256" key="3">
    <source>
        <dbReference type="PROSITE-ProRule" id="PRU00169"/>
    </source>
</evidence>
<dbReference type="GO" id="GO:0003677">
    <property type="term" value="F:DNA binding"/>
    <property type="evidence" value="ECO:0007669"/>
    <property type="project" value="UniProtKB-KW"/>
</dbReference>
<dbReference type="SUPFAM" id="SSF46894">
    <property type="entry name" value="C-terminal effector domain of the bipartite response regulators"/>
    <property type="match status" value="1"/>
</dbReference>
<evidence type="ECO:0000259" key="4">
    <source>
        <dbReference type="PROSITE" id="PS50043"/>
    </source>
</evidence>
<feature type="domain" description="Response regulatory" evidence="5">
    <location>
        <begin position="3"/>
        <end position="120"/>
    </location>
</feature>
<dbReference type="InterPro" id="IPR016032">
    <property type="entry name" value="Sig_transdc_resp-reg_C-effctor"/>
</dbReference>
<comment type="caution">
    <text evidence="6">The sequence shown here is derived from an EMBL/GenBank/DDBJ whole genome shotgun (WGS) entry which is preliminary data.</text>
</comment>
<dbReference type="InterPro" id="IPR000792">
    <property type="entry name" value="Tscrpt_reg_LuxR_C"/>
</dbReference>
<dbReference type="CDD" id="cd06170">
    <property type="entry name" value="LuxR_C_like"/>
    <property type="match status" value="1"/>
</dbReference>
<dbReference type="Proteomes" id="UP000326570">
    <property type="component" value="Unassembled WGS sequence"/>
</dbReference>
<dbReference type="PROSITE" id="PS00622">
    <property type="entry name" value="HTH_LUXR_1"/>
    <property type="match status" value="1"/>
</dbReference>
<dbReference type="PANTHER" id="PTHR43214:SF43">
    <property type="entry name" value="TWO-COMPONENT RESPONSE REGULATOR"/>
    <property type="match status" value="1"/>
</dbReference>
<dbReference type="PROSITE" id="PS50110">
    <property type="entry name" value="RESPONSE_REGULATORY"/>
    <property type="match status" value="1"/>
</dbReference>
<dbReference type="PANTHER" id="PTHR43214">
    <property type="entry name" value="TWO-COMPONENT RESPONSE REGULATOR"/>
    <property type="match status" value="1"/>
</dbReference>
<dbReference type="PRINTS" id="PR00038">
    <property type="entry name" value="HTHLUXR"/>
</dbReference>